<comment type="caution">
    <text evidence="1">The sequence shown here is derived from an EMBL/GenBank/DDBJ whole genome shotgun (WGS) entry which is preliminary data.</text>
</comment>
<name>A0A2N7II71_9VIBR</name>
<sequence>MEMFLSEAKKKENKDIRLLLDSNRWKEMTDDELREARIKLNTYVGLAVENSRKYIEAYRVLTFVVRKMFHSAKGVEER</sequence>
<accession>A0A2N7II71</accession>
<dbReference type="EMBL" id="MCYL01000012">
    <property type="protein sequence ID" value="PML57242.1"/>
    <property type="molecule type" value="Genomic_DNA"/>
</dbReference>
<evidence type="ECO:0000313" key="1">
    <source>
        <dbReference type="EMBL" id="PML57242.1"/>
    </source>
</evidence>
<organism evidence="1 2">
    <name type="scientific">Vibrio lentus</name>
    <dbReference type="NCBI Taxonomy" id="136468"/>
    <lineage>
        <taxon>Bacteria</taxon>
        <taxon>Pseudomonadati</taxon>
        <taxon>Pseudomonadota</taxon>
        <taxon>Gammaproteobacteria</taxon>
        <taxon>Vibrionales</taxon>
        <taxon>Vibrionaceae</taxon>
        <taxon>Vibrio</taxon>
    </lineage>
</organism>
<gene>
    <name evidence="1" type="ORF">BCT74_20640</name>
</gene>
<dbReference type="AlphaFoldDB" id="A0A2N7II71"/>
<protein>
    <submittedName>
        <fullName evidence="1">Uncharacterized protein</fullName>
    </submittedName>
</protein>
<proteinExistence type="predicted"/>
<dbReference type="Proteomes" id="UP000235746">
    <property type="component" value="Unassembled WGS sequence"/>
</dbReference>
<reference evidence="2" key="1">
    <citation type="submission" date="2016-07" db="EMBL/GenBank/DDBJ databases">
        <title>Nontailed viruses are major unrecognized killers of bacteria in the ocean.</title>
        <authorList>
            <person name="Kauffman K."/>
            <person name="Hussain F."/>
            <person name="Yang J."/>
            <person name="Arevalo P."/>
            <person name="Brown J."/>
            <person name="Cutler M."/>
            <person name="Kelly L."/>
            <person name="Polz M.F."/>
        </authorList>
    </citation>
    <scope>NUCLEOTIDE SEQUENCE [LARGE SCALE GENOMIC DNA]</scope>
    <source>
        <strain evidence="2">10N.261.51.B8</strain>
    </source>
</reference>
<evidence type="ECO:0000313" key="2">
    <source>
        <dbReference type="Proteomes" id="UP000235746"/>
    </source>
</evidence>